<keyword evidence="1" id="KW-0418">Kinase</keyword>
<accession>A0ABW2ASW3</accession>
<dbReference type="EMBL" id="JBHSWJ010000002">
    <property type="protein sequence ID" value="MFC6713968.1"/>
    <property type="molecule type" value="Genomic_DNA"/>
</dbReference>
<dbReference type="InterPro" id="IPR027417">
    <property type="entry name" value="P-loop_NTPase"/>
</dbReference>
<proteinExistence type="predicted"/>
<sequence>MRLIAIDGRSGSGKTAYTARHFPQANVIHMDDLYPGWDGLIEGTVTLAERVLRPLREGERAAYRRFDWYTGAFADEVVVEPADLIVVEGVGSSAPRRPGSSTSASG</sequence>
<keyword evidence="1" id="KW-0808">Transferase</keyword>
<evidence type="ECO:0000313" key="1">
    <source>
        <dbReference type="EMBL" id="MFC6713968.1"/>
    </source>
</evidence>
<organism evidence="1 2">
    <name type="scientific">Branchiibius cervicis</name>
    <dbReference type="NCBI Taxonomy" id="908252"/>
    <lineage>
        <taxon>Bacteria</taxon>
        <taxon>Bacillati</taxon>
        <taxon>Actinomycetota</taxon>
        <taxon>Actinomycetes</taxon>
        <taxon>Micrococcales</taxon>
        <taxon>Dermacoccaceae</taxon>
        <taxon>Branchiibius</taxon>
    </lineage>
</organism>
<dbReference type="Gene3D" id="3.40.50.300">
    <property type="entry name" value="P-loop containing nucleotide triphosphate hydrolases"/>
    <property type="match status" value="1"/>
</dbReference>
<protein>
    <submittedName>
        <fullName evidence="1">Uridine kinase</fullName>
    </submittedName>
</protein>
<gene>
    <name evidence="1" type="ORF">ACFQBT_09095</name>
</gene>
<keyword evidence="2" id="KW-1185">Reference proteome</keyword>
<name>A0ABW2ASW3_9MICO</name>
<reference evidence="2" key="1">
    <citation type="journal article" date="2019" name="Int. J. Syst. Evol. Microbiol.">
        <title>The Global Catalogue of Microorganisms (GCM) 10K type strain sequencing project: providing services to taxonomists for standard genome sequencing and annotation.</title>
        <authorList>
            <consortium name="The Broad Institute Genomics Platform"/>
            <consortium name="The Broad Institute Genome Sequencing Center for Infectious Disease"/>
            <person name="Wu L."/>
            <person name="Ma J."/>
        </authorList>
    </citation>
    <scope>NUCLEOTIDE SEQUENCE [LARGE SCALE GENOMIC DNA]</scope>
    <source>
        <strain evidence="2">NBRC 106593</strain>
    </source>
</reference>
<dbReference type="SUPFAM" id="SSF52540">
    <property type="entry name" value="P-loop containing nucleoside triphosphate hydrolases"/>
    <property type="match status" value="1"/>
</dbReference>
<dbReference type="Proteomes" id="UP001596356">
    <property type="component" value="Unassembled WGS sequence"/>
</dbReference>
<evidence type="ECO:0000313" key="2">
    <source>
        <dbReference type="Proteomes" id="UP001596356"/>
    </source>
</evidence>
<dbReference type="GO" id="GO:0016301">
    <property type="term" value="F:kinase activity"/>
    <property type="evidence" value="ECO:0007669"/>
    <property type="project" value="UniProtKB-KW"/>
</dbReference>
<comment type="caution">
    <text evidence="1">The sequence shown here is derived from an EMBL/GenBank/DDBJ whole genome shotgun (WGS) entry which is preliminary data.</text>
</comment>
<dbReference type="RefSeq" id="WP_377822118.1">
    <property type="nucleotide sequence ID" value="NZ_JBHSWJ010000002.1"/>
</dbReference>